<dbReference type="RefSeq" id="WP_184192142.1">
    <property type="nucleotide sequence ID" value="NZ_JACHGW010000001.1"/>
</dbReference>
<dbReference type="PANTHER" id="PTHR38045:SF1">
    <property type="entry name" value="HEPARINASE II_III-LIKE PROTEIN"/>
    <property type="match status" value="1"/>
</dbReference>
<comment type="caution">
    <text evidence="4">The sequence shown here is derived from an EMBL/GenBank/DDBJ whole genome shotgun (WGS) entry which is preliminary data.</text>
</comment>
<feature type="domain" description="Heparinase II N-terminal" evidence="3">
    <location>
        <begin position="10"/>
        <end position="275"/>
    </location>
</feature>
<evidence type="ECO:0008006" key="6">
    <source>
        <dbReference type="Google" id="ProtNLM"/>
    </source>
</evidence>
<dbReference type="Gene3D" id="1.50.10.100">
    <property type="entry name" value="Chondroitin AC/alginate lyase"/>
    <property type="match status" value="1"/>
</dbReference>
<dbReference type="InterPro" id="IPR032518">
    <property type="entry name" value="HepII_N"/>
</dbReference>
<proteinExistence type="predicted"/>
<dbReference type="PANTHER" id="PTHR38045">
    <property type="entry name" value="CHROMOSOME 1, WHOLE GENOME SHOTGUN SEQUENCE"/>
    <property type="match status" value="1"/>
</dbReference>
<sequence>MQTVDLARLRTGHPRLIVLDSELERVKTLATSDPNATRYRENLTAAGEKLLADPTTVEYKLIGPRLLDQSRKCLSRIYTLAALWRLDGDKKWVERAKKELFAAAAFPDWNPSHFLDVAEMTHAFAIGYDWLYHGLTTDEKTLLKTAIVEKGLRRGEEAYKGTKPWRWWTTVHHNWNQVCNGGMGLGALAIADEEPQLASFILHSALKSLPAAMASFGPDGGWNEGPGYWDYTVRYTVPLIAALESALGSDFGLATANGFDRTGTFRLYFVGPTGKVFNYADGGDNSGAAPEMRWLARRFKQPLYDWEANRGAGRFGGTMDLLWYTAASSNPKKANAPLDNVFRGIDAAFLRSDWGSKEALWVGFKGGDNAANHSHLDLGTFVFDALGERFVMELGPDNYNLPTYFGDKRWTYYRLRTEGQNTLTLDGENQATKAKAPLLAFSPQGYAVADLTAGYVQASKLWRGVALVEGRKALLIQDELTAKQPVEVGWRIHTLAQLAVSGAEATLTLKGKTCTARILEPAGAVFVAEEVVIAPVEGSKEQPKPTKGERRLLVRLASKVTQTRIAVLLTPGDGPKTTPLRPLRDWVSAAPSLPRLGGGL</sequence>
<keyword evidence="5" id="KW-1185">Reference proteome</keyword>
<dbReference type="SUPFAM" id="SSF48230">
    <property type="entry name" value="Chondroitin AC/alginate lyase"/>
    <property type="match status" value="1"/>
</dbReference>
<evidence type="ECO:0000313" key="5">
    <source>
        <dbReference type="Proteomes" id="UP000520814"/>
    </source>
</evidence>
<comment type="subcellular location">
    <subcellularLocation>
        <location evidence="1">Cell envelope</location>
    </subcellularLocation>
</comment>
<dbReference type="GO" id="GO:0030313">
    <property type="term" value="C:cell envelope"/>
    <property type="evidence" value="ECO:0007669"/>
    <property type="project" value="UniProtKB-SubCell"/>
</dbReference>
<accession>A0A7W9SKW0</accession>
<gene>
    <name evidence="4" type="ORF">HNQ39_000268</name>
</gene>
<reference evidence="4 5" key="1">
    <citation type="submission" date="2020-08" db="EMBL/GenBank/DDBJ databases">
        <title>Genomic Encyclopedia of Type Strains, Phase IV (KMG-IV): sequencing the most valuable type-strain genomes for metagenomic binning, comparative biology and taxonomic classification.</title>
        <authorList>
            <person name="Goeker M."/>
        </authorList>
    </citation>
    <scope>NUCLEOTIDE SEQUENCE [LARGE SCALE GENOMIC DNA]</scope>
    <source>
        <strain evidence="4 5">DSM 23562</strain>
    </source>
</reference>
<name>A0A7W9SKW0_ARMRO</name>
<dbReference type="Pfam" id="PF07940">
    <property type="entry name" value="Hepar_II_III_C"/>
    <property type="match status" value="1"/>
</dbReference>
<feature type="domain" description="Heparinase II/III-like C-terminal" evidence="2">
    <location>
        <begin position="365"/>
        <end position="509"/>
    </location>
</feature>
<dbReference type="AlphaFoldDB" id="A0A7W9SKW0"/>
<dbReference type="GO" id="GO:0016829">
    <property type="term" value="F:lyase activity"/>
    <property type="evidence" value="ECO:0007669"/>
    <property type="project" value="InterPro"/>
</dbReference>
<dbReference type="InterPro" id="IPR012480">
    <property type="entry name" value="Hepar_II_III_C"/>
</dbReference>
<dbReference type="InterPro" id="IPR008929">
    <property type="entry name" value="Chondroitin_lyas"/>
</dbReference>
<evidence type="ECO:0000313" key="4">
    <source>
        <dbReference type="EMBL" id="MBB6048506.1"/>
    </source>
</evidence>
<evidence type="ECO:0000259" key="3">
    <source>
        <dbReference type="Pfam" id="PF16332"/>
    </source>
</evidence>
<dbReference type="EMBL" id="JACHGW010000001">
    <property type="protein sequence ID" value="MBB6048506.1"/>
    <property type="molecule type" value="Genomic_DNA"/>
</dbReference>
<evidence type="ECO:0000259" key="2">
    <source>
        <dbReference type="Pfam" id="PF07940"/>
    </source>
</evidence>
<dbReference type="Gene3D" id="2.70.98.70">
    <property type="match status" value="1"/>
</dbReference>
<dbReference type="Pfam" id="PF16332">
    <property type="entry name" value="DUF4962"/>
    <property type="match status" value="1"/>
</dbReference>
<protein>
    <recommendedName>
        <fullName evidence="6">Heparinase II/III-like protein</fullName>
    </recommendedName>
</protein>
<organism evidence="4 5">
    <name type="scientific">Armatimonas rosea</name>
    <dbReference type="NCBI Taxonomy" id="685828"/>
    <lineage>
        <taxon>Bacteria</taxon>
        <taxon>Bacillati</taxon>
        <taxon>Armatimonadota</taxon>
        <taxon>Armatimonadia</taxon>
        <taxon>Armatimonadales</taxon>
        <taxon>Armatimonadaceae</taxon>
        <taxon>Armatimonas</taxon>
    </lineage>
</organism>
<evidence type="ECO:0000256" key="1">
    <source>
        <dbReference type="ARBA" id="ARBA00004196"/>
    </source>
</evidence>
<dbReference type="Proteomes" id="UP000520814">
    <property type="component" value="Unassembled WGS sequence"/>
</dbReference>